<keyword evidence="5" id="KW-0460">Magnesium</keyword>
<evidence type="ECO:0000259" key="7">
    <source>
        <dbReference type="Pfam" id="PF00156"/>
    </source>
</evidence>
<name>X0WEZ8_9ZZZZ</name>
<feature type="non-terminal residue" evidence="8">
    <location>
        <position position="149"/>
    </location>
</feature>
<evidence type="ECO:0000256" key="4">
    <source>
        <dbReference type="ARBA" id="ARBA00022679"/>
    </source>
</evidence>
<keyword evidence="3" id="KW-0328">Glycosyltransferase</keyword>
<evidence type="ECO:0000313" key="8">
    <source>
        <dbReference type="EMBL" id="GAG11281.1"/>
    </source>
</evidence>
<evidence type="ECO:0000256" key="6">
    <source>
        <dbReference type="ARBA" id="ARBA00022975"/>
    </source>
</evidence>
<dbReference type="InterPro" id="IPR006273">
    <property type="entry name" value="Orotate_PRibTrfase_bac"/>
</dbReference>
<gene>
    <name evidence="8" type="ORF">S01H1_33464</name>
</gene>
<dbReference type="InterPro" id="IPR000836">
    <property type="entry name" value="PRTase_dom"/>
</dbReference>
<evidence type="ECO:0000256" key="2">
    <source>
        <dbReference type="ARBA" id="ARBA00011971"/>
    </source>
</evidence>
<dbReference type="EMBL" id="BARS01020779">
    <property type="protein sequence ID" value="GAG11281.1"/>
    <property type="molecule type" value="Genomic_DNA"/>
</dbReference>
<dbReference type="InterPro" id="IPR023031">
    <property type="entry name" value="OPRT"/>
</dbReference>
<keyword evidence="6" id="KW-0665">Pyrimidine biosynthesis</keyword>
<dbReference type="Gene3D" id="3.40.50.2020">
    <property type="match status" value="1"/>
</dbReference>
<accession>X0WEZ8</accession>
<evidence type="ECO:0000256" key="3">
    <source>
        <dbReference type="ARBA" id="ARBA00022676"/>
    </source>
</evidence>
<dbReference type="SUPFAM" id="SSF53271">
    <property type="entry name" value="PRTase-like"/>
    <property type="match status" value="1"/>
</dbReference>
<comment type="pathway">
    <text evidence="1">Pyrimidine metabolism; UMP biosynthesis via de novo pathway; UMP from orotate: step 1/2.</text>
</comment>
<proteinExistence type="inferred from homology"/>
<dbReference type="EC" id="2.4.2.10" evidence="2"/>
<evidence type="ECO:0000256" key="1">
    <source>
        <dbReference type="ARBA" id="ARBA00004889"/>
    </source>
</evidence>
<dbReference type="NCBIfam" id="TIGR01367">
    <property type="entry name" value="pyrE_Therm"/>
    <property type="match status" value="1"/>
</dbReference>
<evidence type="ECO:0000256" key="5">
    <source>
        <dbReference type="ARBA" id="ARBA00022842"/>
    </source>
</evidence>
<dbReference type="GO" id="GO:0019856">
    <property type="term" value="P:pyrimidine nucleobase biosynthetic process"/>
    <property type="evidence" value="ECO:0007669"/>
    <property type="project" value="InterPro"/>
</dbReference>
<dbReference type="Pfam" id="PF00156">
    <property type="entry name" value="Pribosyltran"/>
    <property type="match status" value="1"/>
</dbReference>
<sequence>MPRVNELKVFQDAGALLEGHFLLSSGLHSGQYLQCALLLRYPSRARKLCSKLAANFRGKRIEAVVGPAYGGIIVAYELARALGARALFTERKDGRMQLRRGFKIKQGERILVAEDVVTTGGSVKELLRAIRPYKPKIVAIAALIDRKRG</sequence>
<dbReference type="CDD" id="cd06223">
    <property type="entry name" value="PRTases_typeI"/>
    <property type="match status" value="1"/>
</dbReference>
<dbReference type="PANTHER" id="PTHR19278">
    <property type="entry name" value="OROTATE PHOSPHORIBOSYLTRANSFERASE"/>
    <property type="match status" value="1"/>
</dbReference>
<dbReference type="PANTHER" id="PTHR19278:SF9">
    <property type="entry name" value="URIDINE 5'-MONOPHOSPHATE SYNTHASE"/>
    <property type="match status" value="1"/>
</dbReference>
<dbReference type="GO" id="GO:0044205">
    <property type="term" value="P:'de novo' UMP biosynthetic process"/>
    <property type="evidence" value="ECO:0007669"/>
    <property type="project" value="UniProtKB-UniPathway"/>
</dbReference>
<dbReference type="InterPro" id="IPR029057">
    <property type="entry name" value="PRTase-like"/>
</dbReference>
<feature type="domain" description="Phosphoribosyltransferase" evidence="7">
    <location>
        <begin position="45"/>
        <end position="148"/>
    </location>
</feature>
<dbReference type="UniPathway" id="UPA00070">
    <property type="reaction ID" value="UER00119"/>
</dbReference>
<dbReference type="AlphaFoldDB" id="X0WEZ8"/>
<protein>
    <recommendedName>
        <fullName evidence="2">orotate phosphoribosyltransferase</fullName>
        <ecNumber evidence="2">2.4.2.10</ecNumber>
    </recommendedName>
</protein>
<organism evidence="8">
    <name type="scientific">marine sediment metagenome</name>
    <dbReference type="NCBI Taxonomy" id="412755"/>
    <lineage>
        <taxon>unclassified sequences</taxon>
        <taxon>metagenomes</taxon>
        <taxon>ecological metagenomes</taxon>
    </lineage>
</organism>
<comment type="caution">
    <text evidence="8">The sequence shown here is derived from an EMBL/GenBank/DDBJ whole genome shotgun (WGS) entry which is preliminary data.</text>
</comment>
<reference evidence="8" key="1">
    <citation type="journal article" date="2014" name="Front. Microbiol.">
        <title>High frequency of phylogenetically diverse reductive dehalogenase-homologous genes in deep subseafloor sedimentary metagenomes.</title>
        <authorList>
            <person name="Kawai M."/>
            <person name="Futagami T."/>
            <person name="Toyoda A."/>
            <person name="Takaki Y."/>
            <person name="Nishi S."/>
            <person name="Hori S."/>
            <person name="Arai W."/>
            <person name="Tsubouchi T."/>
            <person name="Morono Y."/>
            <person name="Uchiyama I."/>
            <person name="Ito T."/>
            <person name="Fujiyama A."/>
            <person name="Inagaki F."/>
            <person name="Takami H."/>
        </authorList>
    </citation>
    <scope>NUCLEOTIDE SEQUENCE</scope>
    <source>
        <strain evidence="8">Expedition CK06-06</strain>
    </source>
</reference>
<keyword evidence="4" id="KW-0808">Transferase</keyword>
<dbReference type="GO" id="GO:0004588">
    <property type="term" value="F:orotate phosphoribosyltransferase activity"/>
    <property type="evidence" value="ECO:0007669"/>
    <property type="project" value="UniProtKB-EC"/>
</dbReference>
<dbReference type="HAMAP" id="MF_01208">
    <property type="entry name" value="PyrE"/>
    <property type="match status" value="1"/>
</dbReference>